<protein>
    <recommendedName>
        <fullName evidence="8">MucB/RseB N-terminal domain-containing protein</fullName>
    </recommendedName>
</protein>
<proteinExistence type="inferred from homology"/>
<evidence type="ECO:0000256" key="3">
    <source>
        <dbReference type="ARBA" id="ARBA00022729"/>
    </source>
</evidence>
<dbReference type="InterPro" id="IPR038484">
    <property type="entry name" value="MucB/RseB_C_sf"/>
</dbReference>
<dbReference type="Gene3D" id="2.50.20.10">
    <property type="entry name" value="Lipoprotein localisation LolA/LolB/LppX"/>
    <property type="match status" value="1"/>
</dbReference>
<dbReference type="InterPro" id="IPR033436">
    <property type="entry name" value="MucB/RseB_C"/>
</dbReference>
<dbReference type="CDD" id="cd16327">
    <property type="entry name" value="RseB"/>
    <property type="match status" value="1"/>
</dbReference>
<evidence type="ECO:0000313" key="7">
    <source>
        <dbReference type="EMBL" id="KKN94916.1"/>
    </source>
</evidence>
<dbReference type="GO" id="GO:0045152">
    <property type="term" value="F:antisigma factor binding"/>
    <property type="evidence" value="ECO:0007669"/>
    <property type="project" value="TreeGrafter"/>
</dbReference>
<reference evidence="7" key="1">
    <citation type="journal article" date="2015" name="Nature">
        <title>Complex archaea that bridge the gap between prokaryotes and eukaryotes.</title>
        <authorList>
            <person name="Spang A."/>
            <person name="Saw J.H."/>
            <person name="Jorgensen S.L."/>
            <person name="Zaremba-Niedzwiedzka K."/>
            <person name="Martijn J."/>
            <person name="Lind A.E."/>
            <person name="van Eijk R."/>
            <person name="Schleper C."/>
            <person name="Guy L."/>
            <person name="Ettema T.J."/>
        </authorList>
    </citation>
    <scope>NUCLEOTIDE SEQUENCE</scope>
</reference>
<feature type="domain" description="MucB/RseB C-terminal" evidence="6">
    <location>
        <begin position="210"/>
        <end position="308"/>
    </location>
</feature>
<comment type="similarity">
    <text evidence="2">Belongs to the RseB family.</text>
</comment>
<feature type="domain" description="MucB/RseB N-terminal" evidence="5">
    <location>
        <begin position="25"/>
        <end position="190"/>
    </location>
</feature>
<dbReference type="PANTHER" id="PTHR38782:SF1">
    <property type="entry name" value="SIGMA-E FACTOR REGULATORY PROTEIN RSEB"/>
    <property type="match status" value="1"/>
</dbReference>
<keyword evidence="4" id="KW-0574">Periplasm</keyword>
<comment type="subcellular location">
    <subcellularLocation>
        <location evidence="1">Periplasm</location>
    </subcellularLocation>
</comment>
<keyword evidence="3" id="KW-0732">Signal</keyword>
<dbReference type="GO" id="GO:0032885">
    <property type="term" value="P:regulation of polysaccharide biosynthetic process"/>
    <property type="evidence" value="ECO:0007669"/>
    <property type="project" value="TreeGrafter"/>
</dbReference>
<evidence type="ECO:0000256" key="4">
    <source>
        <dbReference type="ARBA" id="ARBA00022764"/>
    </source>
</evidence>
<dbReference type="InterPro" id="IPR005588">
    <property type="entry name" value="MucB_RseB"/>
</dbReference>
<evidence type="ECO:0008006" key="8">
    <source>
        <dbReference type="Google" id="ProtNLM"/>
    </source>
</evidence>
<dbReference type="Pfam" id="PF17188">
    <property type="entry name" value="MucB_RseB_C"/>
    <property type="match status" value="1"/>
</dbReference>
<evidence type="ECO:0000256" key="1">
    <source>
        <dbReference type="ARBA" id="ARBA00004418"/>
    </source>
</evidence>
<organism evidence="7">
    <name type="scientific">marine sediment metagenome</name>
    <dbReference type="NCBI Taxonomy" id="412755"/>
    <lineage>
        <taxon>unclassified sequences</taxon>
        <taxon>metagenomes</taxon>
        <taxon>ecological metagenomes</taxon>
    </lineage>
</organism>
<dbReference type="GO" id="GO:0030288">
    <property type="term" value="C:outer membrane-bounded periplasmic space"/>
    <property type="evidence" value="ECO:0007669"/>
    <property type="project" value="TreeGrafter"/>
</dbReference>
<evidence type="ECO:0000259" key="5">
    <source>
        <dbReference type="Pfam" id="PF03888"/>
    </source>
</evidence>
<dbReference type="Pfam" id="PF03888">
    <property type="entry name" value="MucB_RseB"/>
    <property type="match status" value="1"/>
</dbReference>
<accession>A0A0F9X7I0</accession>
<evidence type="ECO:0000256" key="2">
    <source>
        <dbReference type="ARBA" id="ARBA00008150"/>
    </source>
</evidence>
<sequence length="317" mass="34568">MIAKRTLGCCYIAALLVSPAALANDAGSWLQRMSEAGSQVSYKGAFVYERSGSFSTHQVWHQTANNVVTERLLQADGEPHEWVRRDGHVQCASSYSAGPIWDASSQPAQDPELLEQWYSLELLGTTRVAGRAATVVAIIPRDEYRYAYELYLDSDTGLLLKSLVINERATLLERFQFTDLSYKDIPDSSVAPGSGCLQVDVTLKSQENSNGESWEPGWLPPGFTGGEQDVRAFSVDEEPVSSRVYTDGMARFTVFVEPLGEERLADDLRAQLGPTVAVSRKLKAKDGAFLATVVGEIPPAAAERIAASFAQPAESVQ</sequence>
<name>A0A0F9X7I0_9ZZZZ</name>
<evidence type="ECO:0000259" key="6">
    <source>
        <dbReference type="Pfam" id="PF17188"/>
    </source>
</evidence>
<dbReference type="EMBL" id="LAZR01000074">
    <property type="protein sequence ID" value="KKN94916.1"/>
    <property type="molecule type" value="Genomic_DNA"/>
</dbReference>
<dbReference type="AlphaFoldDB" id="A0A0F9X7I0"/>
<dbReference type="Gene3D" id="3.30.200.100">
    <property type="entry name" value="MucB/RseB, C-terminal domain"/>
    <property type="match status" value="1"/>
</dbReference>
<gene>
    <name evidence="7" type="ORF">LCGC14_0182430</name>
</gene>
<comment type="caution">
    <text evidence="7">The sequence shown here is derived from an EMBL/GenBank/DDBJ whole genome shotgun (WGS) entry which is preliminary data.</text>
</comment>
<dbReference type="PANTHER" id="PTHR38782">
    <property type="match status" value="1"/>
</dbReference>
<dbReference type="PIRSF" id="PIRSF005427">
    <property type="entry name" value="RseB"/>
    <property type="match status" value="1"/>
</dbReference>
<dbReference type="InterPro" id="IPR033434">
    <property type="entry name" value="MucB/RseB_N"/>
</dbReference>